<keyword evidence="1" id="KW-0235">DNA replication</keyword>
<protein>
    <submittedName>
        <fullName evidence="3">Chromosomal replication initiator protein DnaA</fullName>
    </submittedName>
</protein>
<dbReference type="SUPFAM" id="SSF52540">
    <property type="entry name" value="P-loop containing nucleoside triphosphate hydrolases"/>
    <property type="match status" value="1"/>
</dbReference>
<dbReference type="PRINTS" id="PR00051">
    <property type="entry name" value="DNAA"/>
</dbReference>
<evidence type="ECO:0000313" key="3">
    <source>
        <dbReference type="EMBL" id="SUP52317.1"/>
    </source>
</evidence>
<reference evidence="3 4" key="1">
    <citation type="submission" date="2018-06" db="EMBL/GenBank/DDBJ databases">
        <authorList>
            <consortium name="Pathogen Informatics"/>
            <person name="Doyle S."/>
        </authorList>
    </citation>
    <scope>NUCLEOTIDE SEQUENCE [LARGE SCALE GENOMIC DNA]</scope>
    <source>
        <strain evidence="3 4">NCTC13645</strain>
    </source>
</reference>
<feature type="domain" description="Chromosomal replication initiator protein DnaA ATPAse" evidence="2">
    <location>
        <begin position="2"/>
        <end position="94"/>
    </location>
</feature>
<dbReference type="EMBL" id="UHIV01000001">
    <property type="protein sequence ID" value="SUP52317.1"/>
    <property type="molecule type" value="Genomic_DNA"/>
</dbReference>
<evidence type="ECO:0000313" key="4">
    <source>
        <dbReference type="Proteomes" id="UP000254621"/>
    </source>
</evidence>
<dbReference type="CDD" id="cd00009">
    <property type="entry name" value="AAA"/>
    <property type="match status" value="1"/>
</dbReference>
<dbReference type="InterPro" id="IPR013317">
    <property type="entry name" value="DnaA_dom"/>
</dbReference>
<sequence length="111" mass="12528">MADNPGTQWNPLLIYGGVGLGKTHLMQSIGNAVLERTPEAKVKFITTEDFINDFTEALRRGPKATEAFKREYRSTDLLMVDDVQFLAGKEKFKKNSSIHLMPLPVKITRSF</sequence>
<dbReference type="Gene3D" id="3.40.50.300">
    <property type="entry name" value="P-loop containing nucleotide triphosphate hydrolases"/>
    <property type="match status" value="1"/>
</dbReference>
<dbReference type="InterPro" id="IPR027417">
    <property type="entry name" value="P-loop_NTPase"/>
</dbReference>
<comment type="similarity">
    <text evidence="1">Belongs to the DnaA family.</text>
</comment>
<dbReference type="Pfam" id="PF00308">
    <property type="entry name" value="Bac_DnaA"/>
    <property type="match status" value="1"/>
</dbReference>
<gene>
    <name evidence="3" type="primary">dnaA_3</name>
    <name evidence="3" type="ORF">NCTC13645_00201</name>
</gene>
<evidence type="ECO:0000259" key="2">
    <source>
        <dbReference type="Pfam" id="PF00308"/>
    </source>
</evidence>
<dbReference type="GO" id="GO:0005886">
    <property type="term" value="C:plasma membrane"/>
    <property type="evidence" value="ECO:0007669"/>
    <property type="project" value="TreeGrafter"/>
</dbReference>
<proteinExistence type="inferred from homology"/>
<dbReference type="InterPro" id="IPR020591">
    <property type="entry name" value="Chromosome_initiator_DnaA-like"/>
</dbReference>
<dbReference type="PANTHER" id="PTHR30050">
    <property type="entry name" value="CHROMOSOMAL REPLICATION INITIATOR PROTEIN DNAA"/>
    <property type="match status" value="1"/>
</dbReference>
<dbReference type="PANTHER" id="PTHR30050:SF2">
    <property type="entry name" value="CHROMOSOMAL REPLICATION INITIATOR PROTEIN DNAA"/>
    <property type="match status" value="1"/>
</dbReference>
<dbReference type="GO" id="GO:0003688">
    <property type="term" value="F:DNA replication origin binding"/>
    <property type="evidence" value="ECO:0007669"/>
    <property type="project" value="TreeGrafter"/>
</dbReference>
<dbReference type="Proteomes" id="UP000254621">
    <property type="component" value="Unassembled WGS sequence"/>
</dbReference>
<accession>A0A380NWL7</accession>
<evidence type="ECO:0000256" key="1">
    <source>
        <dbReference type="RuleBase" id="RU004227"/>
    </source>
</evidence>
<dbReference type="GO" id="GO:0006270">
    <property type="term" value="P:DNA replication initiation"/>
    <property type="evidence" value="ECO:0007669"/>
    <property type="project" value="TreeGrafter"/>
</dbReference>
<organism evidence="3 4">
    <name type="scientific">Weissella viridescens</name>
    <name type="common">Lactobacillus viridescens</name>
    <dbReference type="NCBI Taxonomy" id="1629"/>
    <lineage>
        <taxon>Bacteria</taxon>
        <taxon>Bacillati</taxon>
        <taxon>Bacillota</taxon>
        <taxon>Bacilli</taxon>
        <taxon>Lactobacillales</taxon>
        <taxon>Lactobacillaceae</taxon>
        <taxon>Weissella</taxon>
    </lineage>
</organism>
<dbReference type="AlphaFoldDB" id="A0A380NWL7"/>
<name>A0A380NWL7_WEIVI</name>